<dbReference type="NCBIfam" id="TIGR00756">
    <property type="entry name" value="PPR"/>
    <property type="match status" value="2"/>
</dbReference>
<feature type="repeat" description="PPR" evidence="3">
    <location>
        <begin position="250"/>
        <end position="284"/>
    </location>
</feature>
<evidence type="ECO:0000256" key="2">
    <source>
        <dbReference type="ARBA" id="ARBA00022946"/>
    </source>
</evidence>
<dbReference type="GO" id="GO:0009451">
    <property type="term" value="P:RNA modification"/>
    <property type="evidence" value="ECO:0007669"/>
    <property type="project" value="InterPro"/>
</dbReference>
<evidence type="ECO:0000313" key="5">
    <source>
        <dbReference type="EMBL" id="TVU44204.1"/>
    </source>
</evidence>
<evidence type="ECO:0008006" key="7">
    <source>
        <dbReference type="Google" id="ProtNLM"/>
    </source>
</evidence>
<dbReference type="FunFam" id="1.25.40.10:FF:001788">
    <property type="entry name" value="Pentatricopeptide repeat-containing protein At4g25270, chloroplastic"/>
    <property type="match status" value="1"/>
</dbReference>
<feature type="repeat" description="PPR" evidence="3">
    <location>
        <begin position="149"/>
        <end position="183"/>
    </location>
</feature>
<dbReference type="GO" id="GO:0003723">
    <property type="term" value="F:RNA binding"/>
    <property type="evidence" value="ECO:0007669"/>
    <property type="project" value="InterPro"/>
</dbReference>
<feature type="region of interest" description="Disordered" evidence="4">
    <location>
        <begin position="1"/>
        <end position="64"/>
    </location>
</feature>
<dbReference type="SUPFAM" id="SSF48452">
    <property type="entry name" value="TPR-like"/>
    <property type="match status" value="1"/>
</dbReference>
<feature type="compositionally biased region" description="Polar residues" evidence="4">
    <location>
        <begin position="39"/>
        <end position="48"/>
    </location>
</feature>
<dbReference type="AlphaFoldDB" id="A0A5J9WA10"/>
<dbReference type="InterPro" id="IPR046960">
    <property type="entry name" value="PPR_At4g14850-like_plant"/>
</dbReference>
<sequence>MANVTHNHTTICSLPRRRISTSPTTRGGGRRRRAPSSGHHLTTTTTISRPLPAAPPPSDSDTLDRVLSDLEAHPRLLTPSLLASLLSAIPRHPFPRRRLARLRRHLPVSLLRRHGDLAVRLLHLHASLGLVAYAHHLFDHLLPAREREDTFPWNCLVAGYARLGRHDDALALYLQMDEEGVPRDRVTFVCALEACAGAGSIALGQAVHRDVVRAGLASDALLCDALVEMYIQCGDILRARRVFDAVSVKDAVSWNIMLAGCLQHGLWTHSMDIWRRMFTEGHKPGSAALSTMLQLLYSSSSDDSKWGLEIHGWVIRHGLDTELTVATALIGMYSEKNELAHALSVFESMPMRDRSTWNAIISAHRNDFGVLMIFRRMVDSGMQPDEVTFDMVFSACNNLGLVEGGMRLFSDMENLYRIQPTLEHCTCLVNMLGKAGMIREAYEFVTKRTSLNSEPTVLRDLLRACSVHGNVKIGEVVAKRVFDLEPDNERNFVLLIWIYRKAGRLEDVERVKKMMRDRGL</sequence>
<evidence type="ECO:0000313" key="6">
    <source>
        <dbReference type="Proteomes" id="UP000324897"/>
    </source>
</evidence>
<evidence type="ECO:0000256" key="4">
    <source>
        <dbReference type="SAM" id="MobiDB-lite"/>
    </source>
</evidence>
<dbReference type="PANTHER" id="PTHR47926">
    <property type="entry name" value="PENTATRICOPEPTIDE REPEAT-CONTAINING PROTEIN"/>
    <property type="match status" value="1"/>
</dbReference>
<gene>
    <name evidence="5" type="ORF">EJB05_03639</name>
</gene>
<evidence type="ECO:0000256" key="1">
    <source>
        <dbReference type="ARBA" id="ARBA00022737"/>
    </source>
</evidence>
<dbReference type="InterPro" id="IPR002885">
    <property type="entry name" value="PPR_rpt"/>
</dbReference>
<reference evidence="5 6" key="1">
    <citation type="journal article" date="2019" name="Sci. Rep.">
        <title>A high-quality genome of Eragrostis curvula grass provides insights into Poaceae evolution and supports new strategies to enhance forage quality.</title>
        <authorList>
            <person name="Carballo J."/>
            <person name="Santos B.A.C.M."/>
            <person name="Zappacosta D."/>
            <person name="Garbus I."/>
            <person name="Selva J.P."/>
            <person name="Gallo C.A."/>
            <person name="Diaz A."/>
            <person name="Albertini E."/>
            <person name="Caccamo M."/>
            <person name="Echenique V."/>
        </authorList>
    </citation>
    <scope>NUCLEOTIDE SEQUENCE [LARGE SCALE GENOMIC DNA]</scope>
    <source>
        <strain evidence="6">cv. Victoria</strain>
        <tissue evidence="5">Leaf</tissue>
    </source>
</reference>
<keyword evidence="1" id="KW-0677">Repeat</keyword>
<dbReference type="FunFam" id="1.25.40.10:FF:000285">
    <property type="entry name" value="Pentatricopeptide repeat-containing protein, chloroplastic"/>
    <property type="match status" value="1"/>
</dbReference>
<dbReference type="Proteomes" id="UP000324897">
    <property type="component" value="Chromosome 5"/>
</dbReference>
<keyword evidence="2" id="KW-0809">Transit peptide</keyword>
<comment type="caution">
    <text evidence="5">The sequence shown here is derived from an EMBL/GenBank/DDBJ whole genome shotgun (WGS) entry which is preliminary data.</text>
</comment>
<dbReference type="Gramene" id="TVU44204">
    <property type="protein sequence ID" value="TVU44204"/>
    <property type="gene ID" value="EJB05_03639"/>
</dbReference>
<dbReference type="InterPro" id="IPR011990">
    <property type="entry name" value="TPR-like_helical_dom_sf"/>
</dbReference>
<dbReference type="Pfam" id="PF13041">
    <property type="entry name" value="PPR_2"/>
    <property type="match status" value="1"/>
</dbReference>
<dbReference type="OrthoDB" id="1882394at2759"/>
<protein>
    <recommendedName>
        <fullName evidence="7">Pentacotripeptide-repeat region of PRORP domain-containing protein</fullName>
    </recommendedName>
</protein>
<dbReference type="EMBL" id="RWGY01000004">
    <property type="protein sequence ID" value="TVU44204.1"/>
    <property type="molecule type" value="Genomic_DNA"/>
</dbReference>
<dbReference type="Pfam" id="PF20431">
    <property type="entry name" value="E_motif"/>
    <property type="match status" value="1"/>
</dbReference>
<dbReference type="PROSITE" id="PS51375">
    <property type="entry name" value="PPR"/>
    <property type="match status" value="2"/>
</dbReference>
<name>A0A5J9WA10_9POAL</name>
<dbReference type="Gene3D" id="1.25.40.10">
    <property type="entry name" value="Tetratricopeptide repeat domain"/>
    <property type="match status" value="3"/>
</dbReference>
<dbReference type="FunFam" id="1.25.40.10:FF:001836">
    <property type="entry name" value="Os03g0852700 protein"/>
    <property type="match status" value="1"/>
</dbReference>
<dbReference type="PANTHER" id="PTHR47926:SF515">
    <property type="entry name" value="UMP-CMP KINASE"/>
    <property type="match status" value="1"/>
</dbReference>
<accession>A0A5J9WA10</accession>
<evidence type="ECO:0000256" key="3">
    <source>
        <dbReference type="PROSITE-ProRule" id="PRU00708"/>
    </source>
</evidence>
<feature type="compositionally biased region" description="Polar residues" evidence="4">
    <location>
        <begin position="1"/>
        <end position="12"/>
    </location>
</feature>
<dbReference type="InterPro" id="IPR046848">
    <property type="entry name" value="E_motif"/>
</dbReference>
<proteinExistence type="predicted"/>
<feature type="non-terminal residue" evidence="5">
    <location>
        <position position="1"/>
    </location>
</feature>
<keyword evidence="6" id="KW-1185">Reference proteome</keyword>
<organism evidence="5 6">
    <name type="scientific">Eragrostis curvula</name>
    <name type="common">weeping love grass</name>
    <dbReference type="NCBI Taxonomy" id="38414"/>
    <lineage>
        <taxon>Eukaryota</taxon>
        <taxon>Viridiplantae</taxon>
        <taxon>Streptophyta</taxon>
        <taxon>Embryophyta</taxon>
        <taxon>Tracheophyta</taxon>
        <taxon>Spermatophyta</taxon>
        <taxon>Magnoliopsida</taxon>
        <taxon>Liliopsida</taxon>
        <taxon>Poales</taxon>
        <taxon>Poaceae</taxon>
        <taxon>PACMAD clade</taxon>
        <taxon>Chloridoideae</taxon>
        <taxon>Eragrostideae</taxon>
        <taxon>Eragrostidinae</taxon>
        <taxon>Eragrostis</taxon>
    </lineage>
</organism>
<dbReference type="Pfam" id="PF01535">
    <property type="entry name" value="PPR"/>
    <property type="match status" value="4"/>
</dbReference>